<dbReference type="AlphaFoldDB" id="A0ABD5W904"/>
<dbReference type="GO" id="GO:0004497">
    <property type="term" value="F:monooxygenase activity"/>
    <property type="evidence" value="ECO:0007669"/>
    <property type="project" value="UniProtKB-KW"/>
</dbReference>
<comment type="caution">
    <text evidence="6">The sequence shown here is derived from an EMBL/GenBank/DDBJ whole genome shotgun (WGS) entry which is preliminary data.</text>
</comment>
<gene>
    <name evidence="6" type="ORF">ACFQL9_03100</name>
</gene>
<keyword evidence="4" id="KW-0503">Monooxygenase</keyword>
<dbReference type="Proteomes" id="UP001596461">
    <property type="component" value="Unassembled WGS sequence"/>
</dbReference>
<dbReference type="NCBIfam" id="TIGR03619">
    <property type="entry name" value="F420_Rv2161c"/>
    <property type="match status" value="1"/>
</dbReference>
<dbReference type="PANTHER" id="PTHR30011">
    <property type="entry name" value="ALKANESULFONATE MONOOXYGENASE-RELATED"/>
    <property type="match status" value="1"/>
</dbReference>
<evidence type="ECO:0000259" key="5">
    <source>
        <dbReference type="Pfam" id="PF00296"/>
    </source>
</evidence>
<dbReference type="PANTHER" id="PTHR30011:SF16">
    <property type="entry name" value="C2H2 FINGER DOMAIN TRANSCRIPTION FACTOR (EUROFUNG)-RELATED"/>
    <property type="match status" value="1"/>
</dbReference>
<dbReference type="InterPro" id="IPR036661">
    <property type="entry name" value="Luciferase-like_sf"/>
</dbReference>
<dbReference type="GeneID" id="81126867"/>
<evidence type="ECO:0000313" key="7">
    <source>
        <dbReference type="Proteomes" id="UP001596461"/>
    </source>
</evidence>
<keyword evidence="7" id="KW-1185">Reference proteome</keyword>
<protein>
    <submittedName>
        <fullName evidence="6">TIGR03571 family LLM class oxidoreductase</fullName>
        <ecNumber evidence="6">1.-.-.-</ecNumber>
    </submittedName>
</protein>
<dbReference type="Pfam" id="PF00296">
    <property type="entry name" value="Bac_luciferase"/>
    <property type="match status" value="1"/>
</dbReference>
<evidence type="ECO:0000256" key="3">
    <source>
        <dbReference type="ARBA" id="ARBA00023002"/>
    </source>
</evidence>
<dbReference type="Gene3D" id="3.20.20.30">
    <property type="entry name" value="Luciferase-like domain"/>
    <property type="match status" value="1"/>
</dbReference>
<name>A0ABD5W904_9EURY</name>
<dbReference type="EC" id="1.-.-.-" evidence="6"/>
<keyword evidence="3 6" id="KW-0560">Oxidoreductase</keyword>
<dbReference type="InterPro" id="IPR051260">
    <property type="entry name" value="Diverse_substr_monoxygenases"/>
</dbReference>
<sequence length="309" mass="33986">MSDRSFGRGYERLFGGDDLTFGTGFPLTGARESRPAVDEEVALAARAEAVGFDALWARDVPLYWPRFGDAGQTFDTWPWLSHVAAHTDEVALGTASVVLPLRHPIHVAKSAATVDRLSDGRLVLGVATGDRDPEFPAFGVDADERGERFRESVALLRTLWREEFPEADGEWGELDGDLDLVPKPASGSIPLLPTGHARQSVEWIADHGDGWLFYHLPDATLESYLDDWRAAAGDAPYAMAVRTEVADDPTADPEHRHLGYRAGADWFVDYFRRLDDLGVDHVLVSTAGGDDDDPEASLTRFAEDVIDRL</sequence>
<dbReference type="InterPro" id="IPR011251">
    <property type="entry name" value="Luciferase-like_dom"/>
</dbReference>
<organism evidence="6 7">
    <name type="scientific">Halobaculum lipolyticum</name>
    <dbReference type="NCBI Taxonomy" id="3032001"/>
    <lineage>
        <taxon>Archaea</taxon>
        <taxon>Methanobacteriati</taxon>
        <taxon>Methanobacteriota</taxon>
        <taxon>Stenosarchaea group</taxon>
        <taxon>Halobacteria</taxon>
        <taxon>Halobacteriales</taxon>
        <taxon>Haloferacaceae</taxon>
        <taxon>Halobaculum</taxon>
    </lineage>
</organism>
<evidence type="ECO:0000313" key="6">
    <source>
        <dbReference type="EMBL" id="MFC7068615.1"/>
    </source>
</evidence>
<evidence type="ECO:0000256" key="4">
    <source>
        <dbReference type="ARBA" id="ARBA00023033"/>
    </source>
</evidence>
<reference evidence="6 7" key="1">
    <citation type="journal article" date="2019" name="Int. J. Syst. Evol. Microbiol.">
        <title>The Global Catalogue of Microorganisms (GCM) 10K type strain sequencing project: providing services to taxonomists for standard genome sequencing and annotation.</title>
        <authorList>
            <consortium name="The Broad Institute Genomics Platform"/>
            <consortium name="The Broad Institute Genome Sequencing Center for Infectious Disease"/>
            <person name="Wu L."/>
            <person name="Ma J."/>
        </authorList>
    </citation>
    <scope>NUCLEOTIDE SEQUENCE [LARGE SCALE GENOMIC DNA]</scope>
    <source>
        <strain evidence="6 7">DT31</strain>
    </source>
</reference>
<keyword evidence="1" id="KW-0285">Flavoprotein</keyword>
<evidence type="ECO:0000256" key="1">
    <source>
        <dbReference type="ARBA" id="ARBA00022630"/>
    </source>
</evidence>
<proteinExistence type="predicted"/>
<dbReference type="SUPFAM" id="SSF51679">
    <property type="entry name" value="Bacterial luciferase-like"/>
    <property type="match status" value="1"/>
</dbReference>
<dbReference type="InterPro" id="IPR019921">
    <property type="entry name" value="Lucif-like_OxRdtase_Rv2161c"/>
</dbReference>
<dbReference type="InterPro" id="IPR020020">
    <property type="entry name" value="Luciferase-type_oxidoreductase"/>
</dbReference>
<feature type="domain" description="Luciferase-like" evidence="5">
    <location>
        <begin position="32"/>
        <end position="234"/>
    </location>
</feature>
<dbReference type="RefSeq" id="WP_284033576.1">
    <property type="nucleotide sequence ID" value="NZ_CP126155.1"/>
</dbReference>
<evidence type="ECO:0000256" key="2">
    <source>
        <dbReference type="ARBA" id="ARBA00022643"/>
    </source>
</evidence>
<keyword evidence="2" id="KW-0288">FMN</keyword>
<dbReference type="NCBIfam" id="TIGR03571">
    <property type="entry name" value="lucif_BA3436"/>
    <property type="match status" value="1"/>
</dbReference>
<accession>A0ABD5W904</accession>
<dbReference type="EMBL" id="JBHTAH010000002">
    <property type="protein sequence ID" value="MFC7068615.1"/>
    <property type="molecule type" value="Genomic_DNA"/>
</dbReference>